<accession>A0ABM1ITK3</accession>
<feature type="transmembrane region" description="Helical" evidence="1">
    <location>
        <begin position="7"/>
        <end position="27"/>
    </location>
</feature>
<evidence type="ECO:0000313" key="3">
    <source>
        <dbReference type="RefSeq" id="XP_015183540.1"/>
    </source>
</evidence>
<keyword evidence="1" id="KW-0472">Membrane</keyword>
<dbReference type="Proteomes" id="UP000694924">
    <property type="component" value="Unplaced"/>
</dbReference>
<evidence type="ECO:0000313" key="2">
    <source>
        <dbReference type="Proteomes" id="UP000694924"/>
    </source>
</evidence>
<proteinExistence type="predicted"/>
<sequence length="137" mass="16046">MFLNRATVIIFTFVVMAIIILCVSSPIQENILTCDCNHCDEMNMKNTIDLKEKEMTTTTPIITDEKKTNEKEINDDGTIICARDRDLEDKTFPSMCHMLCYNQCTRFRIATQKHKNITRFINAIYRTNYYKLWDGPC</sequence>
<evidence type="ECO:0000256" key="1">
    <source>
        <dbReference type="SAM" id="Phobius"/>
    </source>
</evidence>
<name>A0ABM1ITK3_POLDO</name>
<keyword evidence="1" id="KW-1133">Transmembrane helix</keyword>
<dbReference type="GeneID" id="107070146"/>
<reference evidence="3" key="1">
    <citation type="submission" date="2025-08" db="UniProtKB">
        <authorList>
            <consortium name="RefSeq"/>
        </authorList>
    </citation>
    <scope>IDENTIFICATION</scope>
    <source>
        <tissue evidence="3">Whole body</tissue>
    </source>
</reference>
<dbReference type="RefSeq" id="XP_015183540.1">
    <property type="nucleotide sequence ID" value="XM_015328054.1"/>
</dbReference>
<keyword evidence="2" id="KW-1185">Reference proteome</keyword>
<protein>
    <submittedName>
        <fullName evidence="3">Uncharacterized protein LOC107070146</fullName>
    </submittedName>
</protein>
<organism evidence="2 3">
    <name type="scientific">Polistes dominula</name>
    <name type="common">European paper wasp</name>
    <name type="synonym">Vespa dominula</name>
    <dbReference type="NCBI Taxonomy" id="743375"/>
    <lineage>
        <taxon>Eukaryota</taxon>
        <taxon>Metazoa</taxon>
        <taxon>Ecdysozoa</taxon>
        <taxon>Arthropoda</taxon>
        <taxon>Hexapoda</taxon>
        <taxon>Insecta</taxon>
        <taxon>Pterygota</taxon>
        <taxon>Neoptera</taxon>
        <taxon>Endopterygota</taxon>
        <taxon>Hymenoptera</taxon>
        <taxon>Apocrita</taxon>
        <taxon>Aculeata</taxon>
        <taxon>Vespoidea</taxon>
        <taxon>Vespidae</taxon>
        <taxon>Polistinae</taxon>
        <taxon>Polistini</taxon>
        <taxon>Polistes</taxon>
    </lineage>
</organism>
<gene>
    <name evidence="3" type="primary">LOC107070146</name>
</gene>
<keyword evidence="1" id="KW-0812">Transmembrane</keyword>